<proteinExistence type="predicted"/>
<dbReference type="Gene3D" id="2.40.33.20">
    <property type="entry name" value="PK beta-barrel domain-like"/>
    <property type="match status" value="1"/>
</dbReference>
<organism evidence="2 3">
    <name type="scientific">Candidatus Nitrosymbiomonas proteolyticus</name>
    <dbReference type="NCBI Taxonomy" id="2608984"/>
    <lineage>
        <taxon>Bacteria</taxon>
        <taxon>Bacillati</taxon>
        <taxon>Armatimonadota</taxon>
        <taxon>Armatimonadota incertae sedis</taxon>
        <taxon>Candidatus Nitrosymbiomonas</taxon>
    </lineage>
</organism>
<evidence type="ECO:0000259" key="1">
    <source>
        <dbReference type="PROSITE" id="PS51340"/>
    </source>
</evidence>
<dbReference type="Pfam" id="PF03473">
    <property type="entry name" value="MOSC"/>
    <property type="match status" value="1"/>
</dbReference>
<dbReference type="SUPFAM" id="SSF50800">
    <property type="entry name" value="PK beta-barrel domain-like"/>
    <property type="match status" value="1"/>
</dbReference>
<evidence type="ECO:0000313" key="3">
    <source>
        <dbReference type="Proteomes" id="UP000662873"/>
    </source>
</evidence>
<reference evidence="2" key="1">
    <citation type="journal article" name="DNA Res.">
        <title>The physiological potential of anammox bacteria as revealed by their core genome structure.</title>
        <authorList>
            <person name="Okubo T."/>
            <person name="Toyoda A."/>
            <person name="Fukuhara K."/>
            <person name="Uchiyama I."/>
            <person name="Harigaya Y."/>
            <person name="Kuroiwa M."/>
            <person name="Suzuki T."/>
            <person name="Murakami Y."/>
            <person name="Suwa Y."/>
            <person name="Takami H."/>
        </authorList>
    </citation>
    <scope>NUCLEOTIDE SEQUENCE</scope>
    <source>
        <strain evidence="2">317325-2</strain>
    </source>
</reference>
<name>A0A809RA52_9BACT</name>
<accession>A0A809RA52</accession>
<dbReference type="EMBL" id="AP021858">
    <property type="protein sequence ID" value="BBO24329.1"/>
    <property type="molecule type" value="Genomic_DNA"/>
</dbReference>
<gene>
    <name evidence="2" type="ORF">NPRO_19240</name>
</gene>
<dbReference type="InterPro" id="IPR052353">
    <property type="entry name" value="Benzoxazolinone_Detox_Enz"/>
</dbReference>
<dbReference type="GO" id="GO:0030151">
    <property type="term" value="F:molybdenum ion binding"/>
    <property type="evidence" value="ECO:0007669"/>
    <property type="project" value="InterPro"/>
</dbReference>
<dbReference type="AlphaFoldDB" id="A0A809RA52"/>
<dbReference type="Proteomes" id="UP000662873">
    <property type="component" value="Chromosome"/>
</dbReference>
<dbReference type="InterPro" id="IPR011037">
    <property type="entry name" value="Pyrv_Knase-like_insert_dom_sf"/>
</dbReference>
<dbReference type="GO" id="GO:0003824">
    <property type="term" value="F:catalytic activity"/>
    <property type="evidence" value="ECO:0007669"/>
    <property type="project" value="InterPro"/>
</dbReference>
<dbReference type="GO" id="GO:0030170">
    <property type="term" value="F:pyridoxal phosphate binding"/>
    <property type="evidence" value="ECO:0007669"/>
    <property type="project" value="InterPro"/>
</dbReference>
<dbReference type="KEGG" id="npy:NPRO_19240"/>
<evidence type="ECO:0000313" key="2">
    <source>
        <dbReference type="EMBL" id="BBO24329.1"/>
    </source>
</evidence>
<dbReference type="PROSITE" id="PS51340">
    <property type="entry name" value="MOSC"/>
    <property type="match status" value="1"/>
</dbReference>
<protein>
    <submittedName>
        <fullName evidence="2">MOSC domain-containing protein</fullName>
    </submittedName>
</protein>
<dbReference type="PANTHER" id="PTHR30212:SF2">
    <property type="entry name" value="PROTEIN YIIM"/>
    <property type="match status" value="1"/>
</dbReference>
<sequence>MNLMAATVVSVQVGQPKWLSWKGRSEPSAIAKRRVEGRVTVTAEGLAGDRQGDPRHHGGEFQAVYGYSLEDYVWWHESQGVEVEPPLFGENLTISQLDLRSLRVGQRVRIGTAILAATVPRIPCWKLGAVMGDEGFVERFRDAGRPGAYFRVVEEGEIGVGDELTLEPALSAGPTLSDLFRIRTSELHRASELLELPGLHPSWQAWAARVTAAP</sequence>
<dbReference type="PANTHER" id="PTHR30212">
    <property type="entry name" value="PROTEIN YIIM"/>
    <property type="match status" value="1"/>
</dbReference>
<dbReference type="InterPro" id="IPR005302">
    <property type="entry name" value="MoCF_Sase_C"/>
</dbReference>
<feature type="domain" description="MOSC" evidence="1">
    <location>
        <begin position="33"/>
        <end position="167"/>
    </location>
</feature>